<dbReference type="SUPFAM" id="SSF53448">
    <property type="entry name" value="Nucleotide-diphospho-sugar transferases"/>
    <property type="match status" value="1"/>
</dbReference>
<protein>
    <submittedName>
        <fullName evidence="3">Putative glycosyltransferase</fullName>
        <ecNumber evidence="3">2.4.1.-</ecNumber>
    </submittedName>
</protein>
<evidence type="ECO:0000313" key="3">
    <source>
        <dbReference type="EMBL" id="SQB11660.1"/>
    </source>
</evidence>
<accession>A0A2X2WDC1</accession>
<dbReference type="RefSeq" id="WP_112482210.1">
    <property type="nucleotide sequence ID" value="NZ_JAIWZC010000001.1"/>
</dbReference>
<keyword evidence="4" id="KW-1185">Reference proteome</keyword>
<feature type="domain" description="Glycosyltransferase 2-like" evidence="2">
    <location>
        <begin position="7"/>
        <end position="149"/>
    </location>
</feature>
<keyword evidence="3" id="KW-0328">Glycosyltransferase</keyword>
<keyword evidence="3" id="KW-0808">Transferase</keyword>
<dbReference type="EC" id="2.4.1.-" evidence="3"/>
<keyword evidence="1" id="KW-0472">Membrane</keyword>
<keyword evidence="1" id="KW-0812">Transmembrane</keyword>
<keyword evidence="1" id="KW-1133">Transmembrane helix</keyword>
<dbReference type="EMBL" id="UAVW01000009">
    <property type="protein sequence ID" value="SQB11660.1"/>
    <property type="molecule type" value="Genomic_DNA"/>
</dbReference>
<dbReference type="InterPro" id="IPR029044">
    <property type="entry name" value="Nucleotide-diphossugar_trans"/>
</dbReference>
<reference evidence="3 4" key="1">
    <citation type="submission" date="2018-06" db="EMBL/GenBank/DDBJ databases">
        <authorList>
            <consortium name="Pathogen Informatics"/>
            <person name="Doyle S."/>
        </authorList>
    </citation>
    <scope>NUCLEOTIDE SEQUENCE [LARGE SCALE GENOMIC DNA]</scope>
    <source>
        <strain evidence="3 4">NCTC11224</strain>
    </source>
</reference>
<dbReference type="Pfam" id="PF00535">
    <property type="entry name" value="Glycos_transf_2"/>
    <property type="match status" value="1"/>
</dbReference>
<evidence type="ECO:0000259" key="2">
    <source>
        <dbReference type="Pfam" id="PF00535"/>
    </source>
</evidence>
<name>A0A2X2WDC1_9FIRM</name>
<dbReference type="InterPro" id="IPR001173">
    <property type="entry name" value="Glyco_trans_2-like"/>
</dbReference>
<dbReference type="PANTHER" id="PTHR43685">
    <property type="entry name" value="GLYCOSYLTRANSFERASE"/>
    <property type="match status" value="1"/>
</dbReference>
<organism evidence="3 4">
    <name type="scientific">Enterocloster clostridioformis</name>
    <dbReference type="NCBI Taxonomy" id="1531"/>
    <lineage>
        <taxon>Bacteria</taxon>
        <taxon>Bacillati</taxon>
        <taxon>Bacillota</taxon>
        <taxon>Clostridia</taxon>
        <taxon>Lachnospirales</taxon>
        <taxon>Lachnospiraceae</taxon>
        <taxon>Enterocloster</taxon>
    </lineage>
</organism>
<dbReference type="AlphaFoldDB" id="A0A2X2WDC1"/>
<dbReference type="GO" id="GO:0016757">
    <property type="term" value="F:glycosyltransferase activity"/>
    <property type="evidence" value="ECO:0007669"/>
    <property type="project" value="UniProtKB-KW"/>
</dbReference>
<evidence type="ECO:0000256" key="1">
    <source>
        <dbReference type="SAM" id="Phobius"/>
    </source>
</evidence>
<sequence length="324" mass="37759">MERIVAITVTYNRTGTLFRCLESLREQTVPVYKILVIDNNSGLIEKETLRQYADKYDCIDVLWLSENTGGAGGFEAGMKAARDCYDADWYWIMDDDAYPCPDCLEQLLNCQKKFPNVGGMCPLIYGIDLREYQFYHHKRLEGWMLNERQIVHKYEELEDVVQVDANAFVGPLFSRKAVETVGIADGSLFIYGDDTEYTYRVSRKFGVYVVRGAIIEHQDPPLCNNYMAPDAWWKEYYSIRNKYFLIREFKNNVIIRMIAYSIMTLKIFKLMIAAAIKPKYKGYHKVRLKILNMAVVDGLKNRRGKTLDPVQYREWISKKDPMGV</sequence>
<dbReference type="Gene3D" id="3.90.550.10">
    <property type="entry name" value="Spore Coat Polysaccharide Biosynthesis Protein SpsA, Chain A"/>
    <property type="match status" value="1"/>
</dbReference>
<evidence type="ECO:0000313" key="4">
    <source>
        <dbReference type="Proteomes" id="UP000251853"/>
    </source>
</evidence>
<gene>
    <name evidence="3" type="primary">glfT1</name>
    <name evidence="3" type="ORF">NCTC11224_03042</name>
</gene>
<dbReference type="InterPro" id="IPR050834">
    <property type="entry name" value="Glycosyltransf_2"/>
</dbReference>
<dbReference type="PANTHER" id="PTHR43685:SF2">
    <property type="entry name" value="GLYCOSYLTRANSFERASE 2-LIKE DOMAIN-CONTAINING PROTEIN"/>
    <property type="match status" value="1"/>
</dbReference>
<proteinExistence type="predicted"/>
<dbReference type="Proteomes" id="UP000251853">
    <property type="component" value="Unassembled WGS sequence"/>
</dbReference>
<feature type="transmembrane region" description="Helical" evidence="1">
    <location>
        <begin position="257"/>
        <end position="276"/>
    </location>
</feature>